<reference evidence="1" key="1">
    <citation type="journal article" date="2014" name="PLoS ONE">
        <title>Transcriptome-Based Identification of ABC Transporters in the Western Tarnished Plant Bug Lygus hesperus.</title>
        <authorList>
            <person name="Hull J.J."/>
            <person name="Chaney K."/>
            <person name="Geib S.M."/>
            <person name="Fabrick J.A."/>
            <person name="Brent C.S."/>
            <person name="Walsh D."/>
            <person name="Lavine L.C."/>
        </authorList>
    </citation>
    <scope>NUCLEOTIDE SEQUENCE</scope>
</reference>
<evidence type="ECO:0000313" key="1">
    <source>
        <dbReference type="EMBL" id="JAG30925.1"/>
    </source>
</evidence>
<protein>
    <submittedName>
        <fullName evidence="1">Activating signal cointegrator 1 complex subunit 3</fullName>
    </submittedName>
</protein>
<gene>
    <name evidence="1" type="primary">ASCC3_0</name>
    <name evidence="1" type="ORF">CM83_70</name>
</gene>
<organism evidence="1">
    <name type="scientific">Lygus hesperus</name>
    <name type="common">Western plant bug</name>
    <dbReference type="NCBI Taxonomy" id="30085"/>
    <lineage>
        <taxon>Eukaryota</taxon>
        <taxon>Metazoa</taxon>
        <taxon>Ecdysozoa</taxon>
        <taxon>Arthropoda</taxon>
        <taxon>Hexapoda</taxon>
        <taxon>Insecta</taxon>
        <taxon>Pterygota</taxon>
        <taxon>Neoptera</taxon>
        <taxon>Paraneoptera</taxon>
        <taxon>Hemiptera</taxon>
        <taxon>Heteroptera</taxon>
        <taxon>Panheteroptera</taxon>
        <taxon>Cimicomorpha</taxon>
        <taxon>Miridae</taxon>
        <taxon>Mirini</taxon>
        <taxon>Lygus</taxon>
    </lineage>
</organism>
<name>A0A0A9YN14_LYGHE</name>
<accession>A0A0A9YN14</accession>
<proteinExistence type="predicted"/>
<feature type="non-terminal residue" evidence="1">
    <location>
        <position position="102"/>
    </location>
</feature>
<reference evidence="1" key="2">
    <citation type="submission" date="2014-07" db="EMBL/GenBank/DDBJ databases">
        <authorList>
            <person name="Hull J."/>
        </authorList>
    </citation>
    <scope>NUCLEOTIDE SEQUENCE</scope>
</reference>
<sequence length="102" mass="11391">IPKGMVRLQCCFKNCKLEADFIVVTDNCNPILGLSTSQDLGIIVLVNETRIVSKEKFLSEHANIFNGLGCFPDECNIELKSGTIPKCCPARRVPLKLRDRLK</sequence>
<dbReference type="EMBL" id="GBHO01012679">
    <property type="protein sequence ID" value="JAG30925.1"/>
    <property type="molecule type" value="Transcribed_RNA"/>
</dbReference>
<dbReference type="AlphaFoldDB" id="A0A0A9YN14"/>
<feature type="non-terminal residue" evidence="1">
    <location>
        <position position="1"/>
    </location>
</feature>